<accession>A0A0A9HHK0</accession>
<organism evidence="1">
    <name type="scientific">Arundo donax</name>
    <name type="common">Giant reed</name>
    <name type="synonym">Donax arundinaceus</name>
    <dbReference type="NCBI Taxonomy" id="35708"/>
    <lineage>
        <taxon>Eukaryota</taxon>
        <taxon>Viridiplantae</taxon>
        <taxon>Streptophyta</taxon>
        <taxon>Embryophyta</taxon>
        <taxon>Tracheophyta</taxon>
        <taxon>Spermatophyta</taxon>
        <taxon>Magnoliopsida</taxon>
        <taxon>Liliopsida</taxon>
        <taxon>Poales</taxon>
        <taxon>Poaceae</taxon>
        <taxon>PACMAD clade</taxon>
        <taxon>Arundinoideae</taxon>
        <taxon>Arundineae</taxon>
        <taxon>Arundo</taxon>
    </lineage>
</organism>
<name>A0A0A9HHK0_ARUDO</name>
<reference evidence="1" key="2">
    <citation type="journal article" date="2015" name="Data Brief">
        <title>Shoot transcriptome of the giant reed, Arundo donax.</title>
        <authorList>
            <person name="Barrero R.A."/>
            <person name="Guerrero F.D."/>
            <person name="Moolhuijzen P."/>
            <person name="Goolsby J.A."/>
            <person name="Tidwell J."/>
            <person name="Bellgard S.E."/>
            <person name="Bellgard M.I."/>
        </authorList>
    </citation>
    <scope>NUCLEOTIDE SEQUENCE</scope>
    <source>
        <tissue evidence="1">Shoot tissue taken approximately 20 cm above the soil surface</tissue>
    </source>
</reference>
<sequence>MISSLFFLCYVMQSGD</sequence>
<dbReference type="EMBL" id="GBRH01161296">
    <property type="protein sequence ID" value="JAE36600.1"/>
    <property type="molecule type" value="Transcribed_RNA"/>
</dbReference>
<proteinExistence type="predicted"/>
<evidence type="ECO:0000313" key="1">
    <source>
        <dbReference type="EMBL" id="JAE36600.1"/>
    </source>
</evidence>
<dbReference type="AlphaFoldDB" id="A0A0A9HHK0"/>
<protein>
    <submittedName>
        <fullName evidence="1">Uncharacterized protein</fullName>
    </submittedName>
</protein>
<reference evidence="1" key="1">
    <citation type="submission" date="2014-09" db="EMBL/GenBank/DDBJ databases">
        <authorList>
            <person name="Magalhaes I.L.F."/>
            <person name="Oliveira U."/>
            <person name="Santos F.R."/>
            <person name="Vidigal T.H.D.A."/>
            <person name="Brescovit A.D."/>
            <person name="Santos A.J."/>
        </authorList>
    </citation>
    <scope>NUCLEOTIDE SEQUENCE</scope>
    <source>
        <tissue evidence="1">Shoot tissue taken approximately 20 cm above the soil surface</tissue>
    </source>
</reference>